<evidence type="ECO:0000259" key="9">
    <source>
        <dbReference type="Pfam" id="PF02223"/>
    </source>
</evidence>
<dbReference type="InterPro" id="IPR039430">
    <property type="entry name" value="Thymidylate_kin-like_dom"/>
</dbReference>
<sequence length="241" mass="27242">MAGILISFDGLDSSGKATQAGVLFSHLEHRGALVKKIESPDYTTSSGKELKLRLQGKIGDWAHTPWQEKMKYFADNRAEHKEEVQDILRQNGIVIYDRYVPSSMAFMVEEAKASEIPHSFSEGGSRVDRKMIHKAVRELECDINGMPRENISLFFDVPSKIAIDLLEGRKGKAGEEDEHTDHISVQEALHAEYIRMCQENPGAMMHIVCVNDGQLRTIDDIAKEVRTRLAQTFPEHVQFFS</sequence>
<comment type="caution">
    <text evidence="10">The sequence shown here is derived from an EMBL/GenBank/DDBJ whole genome shotgun (WGS) entry which is preliminary data.</text>
</comment>
<evidence type="ECO:0000256" key="3">
    <source>
        <dbReference type="ARBA" id="ARBA00022727"/>
    </source>
</evidence>
<dbReference type="PANTHER" id="PTHR10344:SF4">
    <property type="entry name" value="UMP-CMP KINASE 2, MITOCHONDRIAL"/>
    <property type="match status" value="1"/>
</dbReference>
<dbReference type="Gene3D" id="3.40.50.300">
    <property type="entry name" value="P-loop containing nucleotide triphosphate hydrolases"/>
    <property type="match status" value="1"/>
</dbReference>
<name>A0A1F6BXW0_9BACT</name>
<evidence type="ECO:0000256" key="8">
    <source>
        <dbReference type="HAMAP-Rule" id="MF_00165"/>
    </source>
</evidence>
<dbReference type="AlphaFoldDB" id="A0A1F6BXW0"/>
<evidence type="ECO:0000256" key="1">
    <source>
        <dbReference type="ARBA" id="ARBA00009776"/>
    </source>
</evidence>
<gene>
    <name evidence="8" type="primary">tmk</name>
    <name evidence="10" type="ORF">A2837_00305</name>
</gene>
<dbReference type="PANTHER" id="PTHR10344">
    <property type="entry name" value="THYMIDYLATE KINASE"/>
    <property type="match status" value="1"/>
</dbReference>
<keyword evidence="4 8" id="KW-0547">Nucleotide-binding</keyword>
<dbReference type="HAMAP" id="MF_00165">
    <property type="entry name" value="Thymidylate_kinase"/>
    <property type="match status" value="1"/>
</dbReference>
<evidence type="ECO:0000313" key="10">
    <source>
        <dbReference type="EMBL" id="OGG41668.1"/>
    </source>
</evidence>
<dbReference type="SUPFAM" id="SSF52540">
    <property type="entry name" value="P-loop containing nucleoside triphosphate hydrolases"/>
    <property type="match status" value="1"/>
</dbReference>
<protein>
    <recommendedName>
        <fullName evidence="8">Thymidylate kinase</fullName>
        <ecNumber evidence="8">2.7.4.9</ecNumber>
    </recommendedName>
    <alternativeName>
        <fullName evidence="8">dTMP kinase</fullName>
    </alternativeName>
</protein>
<accession>A0A1F6BXW0</accession>
<evidence type="ECO:0000256" key="2">
    <source>
        <dbReference type="ARBA" id="ARBA00022679"/>
    </source>
</evidence>
<dbReference type="Pfam" id="PF02223">
    <property type="entry name" value="Thymidylate_kin"/>
    <property type="match status" value="1"/>
</dbReference>
<keyword evidence="6 8" id="KW-0067">ATP-binding</keyword>
<evidence type="ECO:0000313" key="11">
    <source>
        <dbReference type="Proteomes" id="UP000176322"/>
    </source>
</evidence>
<evidence type="ECO:0000256" key="7">
    <source>
        <dbReference type="ARBA" id="ARBA00048743"/>
    </source>
</evidence>
<dbReference type="GO" id="GO:0006227">
    <property type="term" value="P:dUDP biosynthetic process"/>
    <property type="evidence" value="ECO:0007669"/>
    <property type="project" value="TreeGrafter"/>
</dbReference>
<organism evidence="10 11">
    <name type="scientific">Candidatus Kaiserbacteria bacterium RIFCSPHIGHO2_01_FULL_46_22</name>
    <dbReference type="NCBI Taxonomy" id="1798475"/>
    <lineage>
        <taxon>Bacteria</taxon>
        <taxon>Candidatus Kaiseribacteriota</taxon>
    </lineage>
</organism>
<keyword evidence="2 8" id="KW-0808">Transferase</keyword>
<dbReference type="GO" id="GO:0006233">
    <property type="term" value="P:dTDP biosynthetic process"/>
    <property type="evidence" value="ECO:0007669"/>
    <property type="project" value="InterPro"/>
</dbReference>
<keyword evidence="5 8" id="KW-0418">Kinase</keyword>
<evidence type="ECO:0000256" key="4">
    <source>
        <dbReference type="ARBA" id="ARBA00022741"/>
    </source>
</evidence>
<comment type="function">
    <text evidence="8">Phosphorylation of dTMP to form dTDP in both de novo and salvage pathways of dTTP synthesis.</text>
</comment>
<proteinExistence type="inferred from homology"/>
<keyword evidence="3 8" id="KW-0545">Nucleotide biosynthesis</keyword>
<dbReference type="GO" id="GO:0005737">
    <property type="term" value="C:cytoplasm"/>
    <property type="evidence" value="ECO:0007669"/>
    <property type="project" value="TreeGrafter"/>
</dbReference>
<comment type="caution">
    <text evidence="8">Lacks conserved residue(s) required for the propagation of feature annotation.</text>
</comment>
<dbReference type="STRING" id="1798475.A2837_00305"/>
<evidence type="ECO:0000256" key="5">
    <source>
        <dbReference type="ARBA" id="ARBA00022777"/>
    </source>
</evidence>
<dbReference type="GO" id="GO:0006235">
    <property type="term" value="P:dTTP biosynthetic process"/>
    <property type="evidence" value="ECO:0007669"/>
    <property type="project" value="UniProtKB-UniRule"/>
</dbReference>
<dbReference type="InterPro" id="IPR027417">
    <property type="entry name" value="P-loop_NTPase"/>
</dbReference>
<evidence type="ECO:0000256" key="6">
    <source>
        <dbReference type="ARBA" id="ARBA00022840"/>
    </source>
</evidence>
<feature type="domain" description="Thymidylate kinase-like" evidence="9">
    <location>
        <begin position="8"/>
        <end position="107"/>
    </location>
</feature>
<dbReference type="Proteomes" id="UP000176322">
    <property type="component" value="Unassembled WGS sequence"/>
</dbReference>
<comment type="similarity">
    <text evidence="1 8">Belongs to the thymidylate kinase family.</text>
</comment>
<dbReference type="GO" id="GO:0005524">
    <property type="term" value="F:ATP binding"/>
    <property type="evidence" value="ECO:0007669"/>
    <property type="project" value="UniProtKB-UniRule"/>
</dbReference>
<dbReference type="EC" id="2.7.4.9" evidence="8"/>
<reference evidence="10 11" key="1">
    <citation type="journal article" date="2016" name="Nat. Commun.">
        <title>Thousands of microbial genomes shed light on interconnected biogeochemical processes in an aquifer system.</title>
        <authorList>
            <person name="Anantharaman K."/>
            <person name="Brown C.T."/>
            <person name="Hug L.A."/>
            <person name="Sharon I."/>
            <person name="Castelle C.J."/>
            <person name="Probst A.J."/>
            <person name="Thomas B.C."/>
            <person name="Singh A."/>
            <person name="Wilkins M.J."/>
            <person name="Karaoz U."/>
            <person name="Brodie E.L."/>
            <person name="Williams K.H."/>
            <person name="Hubbard S.S."/>
            <person name="Banfield J.F."/>
        </authorList>
    </citation>
    <scope>NUCLEOTIDE SEQUENCE [LARGE SCALE GENOMIC DNA]</scope>
</reference>
<comment type="catalytic activity">
    <reaction evidence="7 8">
        <text>dTMP + ATP = dTDP + ADP</text>
        <dbReference type="Rhea" id="RHEA:13517"/>
        <dbReference type="ChEBI" id="CHEBI:30616"/>
        <dbReference type="ChEBI" id="CHEBI:58369"/>
        <dbReference type="ChEBI" id="CHEBI:63528"/>
        <dbReference type="ChEBI" id="CHEBI:456216"/>
        <dbReference type="EC" id="2.7.4.9"/>
    </reaction>
</comment>
<dbReference type="GO" id="GO:0004798">
    <property type="term" value="F:dTMP kinase activity"/>
    <property type="evidence" value="ECO:0007669"/>
    <property type="project" value="UniProtKB-UniRule"/>
</dbReference>
<dbReference type="EMBL" id="MFKO01000004">
    <property type="protein sequence ID" value="OGG41668.1"/>
    <property type="molecule type" value="Genomic_DNA"/>
</dbReference>
<dbReference type="InterPro" id="IPR018094">
    <property type="entry name" value="Thymidylate_kinase"/>
</dbReference>